<keyword evidence="3" id="KW-0808">Transferase</keyword>
<organism evidence="3 4">
    <name type="scientific">Herbiconiux oxytropis</name>
    <dbReference type="NCBI Taxonomy" id="2970915"/>
    <lineage>
        <taxon>Bacteria</taxon>
        <taxon>Bacillati</taxon>
        <taxon>Actinomycetota</taxon>
        <taxon>Actinomycetes</taxon>
        <taxon>Micrococcales</taxon>
        <taxon>Microbacteriaceae</taxon>
        <taxon>Herbiconiux</taxon>
    </lineage>
</organism>
<dbReference type="PANTHER" id="PTHR23028:SF53">
    <property type="entry name" value="ACYL_TRANSF_3 DOMAIN-CONTAINING PROTEIN"/>
    <property type="match status" value="1"/>
</dbReference>
<dbReference type="InterPro" id="IPR050879">
    <property type="entry name" value="Acyltransferase_3"/>
</dbReference>
<dbReference type="Proteomes" id="UP001165587">
    <property type="component" value="Unassembled WGS sequence"/>
</dbReference>
<keyword evidence="1" id="KW-0472">Membrane</keyword>
<feature type="transmembrane region" description="Helical" evidence="1">
    <location>
        <begin position="44"/>
        <end position="66"/>
    </location>
</feature>
<feature type="transmembrane region" description="Helical" evidence="1">
    <location>
        <begin position="86"/>
        <end position="104"/>
    </location>
</feature>
<feature type="transmembrane region" description="Helical" evidence="1">
    <location>
        <begin position="293"/>
        <end position="311"/>
    </location>
</feature>
<feature type="transmembrane region" description="Helical" evidence="1">
    <location>
        <begin position="227"/>
        <end position="252"/>
    </location>
</feature>
<name>A0AA41XEX2_9MICO</name>
<protein>
    <submittedName>
        <fullName evidence="3">Acyltransferase</fullName>
    </submittedName>
</protein>
<proteinExistence type="predicted"/>
<dbReference type="GO" id="GO:0016747">
    <property type="term" value="F:acyltransferase activity, transferring groups other than amino-acyl groups"/>
    <property type="evidence" value="ECO:0007669"/>
    <property type="project" value="InterPro"/>
</dbReference>
<evidence type="ECO:0000256" key="1">
    <source>
        <dbReference type="SAM" id="Phobius"/>
    </source>
</evidence>
<feature type="transmembrane region" description="Helical" evidence="1">
    <location>
        <begin position="169"/>
        <end position="186"/>
    </location>
</feature>
<dbReference type="InterPro" id="IPR002656">
    <property type="entry name" value="Acyl_transf_3_dom"/>
</dbReference>
<sequence>MRLAALDGLRGVAAVAVVIGHARLILLDHPVLALPGVGAVASEFGVLAGRAVWLFFVLSGVVLCRLATRAPRFDYGPYLLSRVARLYIPVTAAVLFALGTIIVVPRGPGGLGTWIDSHPHEITPAAVLADLTLVAGTSGSLSPLWSLQWEVLFSLLLALYVSSLRRLRPVVGIVVCVVLSAAGAALESGALFYLPMFGIGVSLWFAWGAIAQRLTHPLHASGRARSLLAAIVLALVLVLAAGLASSTVYLAQSGWNPALLRAADAAGSLTGVVLVIVVVGFDRTARSVLSSRVFRWLGVISFSLYLVHEPILIGATRLGGRSAVIVIVAVVLSFVFAALFSRIVERPAHRLSQRLRSSGV</sequence>
<feature type="transmembrane region" description="Helical" evidence="1">
    <location>
        <begin position="192"/>
        <end position="215"/>
    </location>
</feature>
<dbReference type="Pfam" id="PF01757">
    <property type="entry name" value="Acyl_transf_3"/>
    <property type="match status" value="1"/>
</dbReference>
<dbReference type="PANTHER" id="PTHR23028">
    <property type="entry name" value="ACETYLTRANSFERASE"/>
    <property type="match status" value="1"/>
</dbReference>
<evidence type="ECO:0000313" key="3">
    <source>
        <dbReference type="EMBL" id="MCS5724949.1"/>
    </source>
</evidence>
<feature type="transmembrane region" description="Helical" evidence="1">
    <location>
        <begin position="323"/>
        <end position="344"/>
    </location>
</feature>
<feature type="transmembrane region" description="Helical" evidence="1">
    <location>
        <begin position="258"/>
        <end position="281"/>
    </location>
</feature>
<dbReference type="RefSeq" id="WP_259525426.1">
    <property type="nucleotide sequence ID" value="NZ_JANLCK010000002.1"/>
</dbReference>
<evidence type="ECO:0000259" key="2">
    <source>
        <dbReference type="Pfam" id="PF01757"/>
    </source>
</evidence>
<feature type="transmembrane region" description="Helical" evidence="1">
    <location>
        <begin position="144"/>
        <end position="162"/>
    </location>
</feature>
<accession>A0AA41XEX2</accession>
<keyword evidence="1" id="KW-0812">Transmembrane</keyword>
<feature type="transmembrane region" description="Helical" evidence="1">
    <location>
        <begin position="12"/>
        <end position="32"/>
    </location>
</feature>
<keyword evidence="4" id="KW-1185">Reference proteome</keyword>
<gene>
    <name evidence="3" type="ORF">N1028_03475</name>
</gene>
<keyword evidence="3" id="KW-0012">Acyltransferase</keyword>
<comment type="caution">
    <text evidence="3">The sequence shown here is derived from an EMBL/GenBank/DDBJ whole genome shotgun (WGS) entry which is preliminary data.</text>
</comment>
<dbReference type="AlphaFoldDB" id="A0AA41XEX2"/>
<dbReference type="GO" id="GO:0016020">
    <property type="term" value="C:membrane"/>
    <property type="evidence" value="ECO:0007669"/>
    <property type="project" value="TreeGrafter"/>
</dbReference>
<dbReference type="GO" id="GO:0000271">
    <property type="term" value="P:polysaccharide biosynthetic process"/>
    <property type="evidence" value="ECO:0007669"/>
    <property type="project" value="TreeGrafter"/>
</dbReference>
<keyword evidence="1" id="KW-1133">Transmembrane helix</keyword>
<dbReference type="EMBL" id="JANLCK010000002">
    <property type="protein sequence ID" value="MCS5724949.1"/>
    <property type="molecule type" value="Genomic_DNA"/>
</dbReference>
<feature type="domain" description="Acyltransferase 3" evidence="2">
    <location>
        <begin position="4"/>
        <end position="341"/>
    </location>
</feature>
<reference evidence="3" key="1">
    <citation type="submission" date="2022-08" db="EMBL/GenBank/DDBJ databases">
        <authorList>
            <person name="Deng Y."/>
            <person name="Han X.-F."/>
            <person name="Zhang Y.-Q."/>
        </authorList>
    </citation>
    <scope>NUCLEOTIDE SEQUENCE</scope>
    <source>
        <strain evidence="3">CPCC 203407</strain>
    </source>
</reference>
<evidence type="ECO:0000313" key="4">
    <source>
        <dbReference type="Proteomes" id="UP001165587"/>
    </source>
</evidence>